<dbReference type="SUPFAM" id="SSF53756">
    <property type="entry name" value="UDP-Glycosyltransferase/glycogen phosphorylase"/>
    <property type="match status" value="1"/>
</dbReference>
<protein>
    <submittedName>
        <fullName evidence="4">Glycosyl transferase family 1</fullName>
    </submittedName>
</protein>
<sequence>MNKYSGLQLTVQHDRESFSLSQSSEPTIALLHCYDLIDDFLDSINISFETFCKEFVGSWMFGYINALKQVGVRTVLFCISARVEQPSRFTHVPTGASICVLPPSGIYHTYRAVRRNSLNVYAAREAQSFKDIQDNSTIRRSLLTPVKDLAKSLGTYLSTPLGLLARELRRENCQAILCQEYEYARFDSCVLLGKMMRLPVFATFQGGDRTQSFLEALPRQLAFRACTGAIVATQTEIGRIQSRYEIKSSKIARIFNPVDIVAWQASDRTEARAALGIPGNAKVVVWHGRIEIERKGLDILLEAWQQICGERPDQDLRLLLVGTGSDAEQFRQRIATMQLKGVSWLNEFVSDRNIIQQYLSAANVYTLPSRQEGFPVAPIEAMACSLPVVAADAPGVSDILDGGEVSGGIVVPREDSTALALALGRILDDEAWGRELGKRARCRVESCFSPETVGKQLRDVLLTQSLQNKDVIVI</sequence>
<evidence type="ECO:0000256" key="3">
    <source>
        <dbReference type="ARBA" id="ARBA00022679"/>
    </source>
</evidence>
<dbReference type="GO" id="GO:0016757">
    <property type="term" value="F:glycosyltransferase activity"/>
    <property type="evidence" value="ECO:0007669"/>
    <property type="project" value="UniProtKB-KW"/>
</dbReference>
<dbReference type="AlphaFoldDB" id="A0A367RQK4"/>
<dbReference type="CDD" id="cd03801">
    <property type="entry name" value="GT4_PimA-like"/>
    <property type="match status" value="1"/>
</dbReference>
<dbReference type="PANTHER" id="PTHR12526:SF640">
    <property type="entry name" value="COLANIC ACID BIOSYNTHESIS GLYCOSYLTRANSFERASE WCAL-RELATED"/>
    <property type="match status" value="1"/>
</dbReference>
<keyword evidence="2" id="KW-0328">Glycosyltransferase</keyword>
<evidence type="ECO:0000313" key="4">
    <source>
        <dbReference type="EMBL" id="RCJ37612.1"/>
    </source>
</evidence>
<dbReference type="EMBL" id="LXQE01000136">
    <property type="protein sequence ID" value="RCJ37612.1"/>
    <property type="molecule type" value="Genomic_DNA"/>
</dbReference>
<accession>A0A367RQK4</accession>
<evidence type="ECO:0000256" key="2">
    <source>
        <dbReference type="ARBA" id="ARBA00022676"/>
    </source>
</evidence>
<reference evidence="4 5" key="1">
    <citation type="submission" date="2016-04" db="EMBL/GenBank/DDBJ databases">
        <authorList>
            <person name="Evans L.H."/>
            <person name="Alamgir A."/>
            <person name="Owens N."/>
            <person name="Weber N.D."/>
            <person name="Virtaneva K."/>
            <person name="Barbian K."/>
            <person name="Babar A."/>
            <person name="Rosenke K."/>
        </authorList>
    </citation>
    <scope>NUCLEOTIDE SEQUENCE [LARGE SCALE GENOMIC DNA]</scope>
    <source>
        <strain evidence="4">NIES-2108</strain>
    </source>
</reference>
<name>A0A367RQK4_NOSPU</name>
<dbReference type="Gene3D" id="3.40.50.2000">
    <property type="entry name" value="Glycogen Phosphorylase B"/>
    <property type="match status" value="2"/>
</dbReference>
<comment type="similarity">
    <text evidence="1">Belongs to the glycosyltransferase group 1 family. Glycosyltransferase 4 subfamily.</text>
</comment>
<gene>
    <name evidence="4" type="ORF">A6769_11975</name>
</gene>
<evidence type="ECO:0000313" key="5">
    <source>
        <dbReference type="Proteomes" id="UP000252085"/>
    </source>
</evidence>
<dbReference type="Pfam" id="PF13692">
    <property type="entry name" value="Glyco_trans_1_4"/>
    <property type="match status" value="1"/>
</dbReference>
<keyword evidence="3 4" id="KW-0808">Transferase</keyword>
<comment type="caution">
    <text evidence="4">The sequence shown here is derived from an EMBL/GenBank/DDBJ whole genome shotgun (WGS) entry which is preliminary data.</text>
</comment>
<organism evidence="4 5">
    <name type="scientific">Nostoc punctiforme NIES-2108</name>
    <dbReference type="NCBI Taxonomy" id="1356359"/>
    <lineage>
        <taxon>Bacteria</taxon>
        <taxon>Bacillati</taxon>
        <taxon>Cyanobacteriota</taxon>
        <taxon>Cyanophyceae</taxon>
        <taxon>Nostocales</taxon>
        <taxon>Nostocaceae</taxon>
        <taxon>Nostoc</taxon>
    </lineage>
</organism>
<proteinExistence type="inferred from homology"/>
<dbReference type="Proteomes" id="UP000252085">
    <property type="component" value="Unassembled WGS sequence"/>
</dbReference>
<evidence type="ECO:0000256" key="1">
    <source>
        <dbReference type="ARBA" id="ARBA00009481"/>
    </source>
</evidence>
<dbReference type="PANTHER" id="PTHR12526">
    <property type="entry name" value="GLYCOSYLTRANSFERASE"/>
    <property type="match status" value="1"/>
</dbReference>